<evidence type="ECO:0000256" key="5">
    <source>
        <dbReference type="ARBA" id="ARBA00022692"/>
    </source>
</evidence>
<name>A0A5M3XJZ5_9ACTN</name>
<dbReference type="PANTHER" id="PTHR24221">
    <property type="entry name" value="ATP-BINDING CASSETTE SUB-FAMILY B"/>
    <property type="match status" value="1"/>
</dbReference>
<evidence type="ECO:0000256" key="10">
    <source>
        <dbReference type="ARBA" id="ARBA00023455"/>
    </source>
</evidence>
<feature type="transmembrane region" description="Helical" evidence="12">
    <location>
        <begin position="49"/>
        <end position="67"/>
    </location>
</feature>
<dbReference type="PROSITE" id="PS50893">
    <property type="entry name" value="ABC_TRANSPORTER_2"/>
    <property type="match status" value="1"/>
</dbReference>
<keyword evidence="16" id="KW-1185">Reference proteome</keyword>
<dbReference type="Pfam" id="PF00664">
    <property type="entry name" value="ABC_membrane"/>
    <property type="match status" value="1"/>
</dbReference>
<keyword evidence="4" id="KW-0997">Cell inner membrane</keyword>
<dbReference type="SUPFAM" id="SSF52540">
    <property type="entry name" value="P-loop containing nucleoside triphosphate hydrolases"/>
    <property type="match status" value="1"/>
</dbReference>
<dbReference type="GO" id="GO:0140359">
    <property type="term" value="F:ABC-type transporter activity"/>
    <property type="evidence" value="ECO:0007669"/>
    <property type="project" value="InterPro"/>
</dbReference>
<keyword evidence="8 12" id="KW-1133">Transmembrane helix</keyword>
<evidence type="ECO:0000256" key="6">
    <source>
        <dbReference type="ARBA" id="ARBA00022741"/>
    </source>
</evidence>
<dbReference type="FunFam" id="3.40.50.300:FF:000221">
    <property type="entry name" value="Multidrug ABC transporter ATP-binding protein"/>
    <property type="match status" value="1"/>
</dbReference>
<feature type="domain" description="ABC transmembrane type-1" evidence="14">
    <location>
        <begin position="18"/>
        <end position="296"/>
    </location>
</feature>
<dbReference type="InterPro" id="IPR003593">
    <property type="entry name" value="AAA+_ATPase"/>
</dbReference>
<dbReference type="PROSITE" id="PS50929">
    <property type="entry name" value="ABC_TM1F"/>
    <property type="match status" value="1"/>
</dbReference>
<dbReference type="GO" id="GO:0005886">
    <property type="term" value="C:plasma membrane"/>
    <property type="evidence" value="ECO:0007669"/>
    <property type="project" value="UniProtKB-SubCell"/>
</dbReference>
<dbReference type="GO" id="GO:0005524">
    <property type="term" value="F:ATP binding"/>
    <property type="evidence" value="ECO:0007669"/>
    <property type="project" value="UniProtKB-KW"/>
</dbReference>
<dbReference type="PANTHER" id="PTHR24221:SF646">
    <property type="entry name" value="HAEMOLYSIN SECRETION ATP-BINDING PROTEIN"/>
    <property type="match status" value="1"/>
</dbReference>
<dbReference type="AlphaFoldDB" id="A0A5M3XJZ5"/>
<dbReference type="Pfam" id="PF00005">
    <property type="entry name" value="ABC_tran"/>
    <property type="match status" value="1"/>
</dbReference>
<keyword evidence="6" id="KW-0547">Nucleotide-binding</keyword>
<dbReference type="Proteomes" id="UP000377595">
    <property type="component" value="Unassembled WGS sequence"/>
</dbReference>
<evidence type="ECO:0000313" key="16">
    <source>
        <dbReference type="Proteomes" id="UP000377595"/>
    </source>
</evidence>
<evidence type="ECO:0000256" key="12">
    <source>
        <dbReference type="SAM" id="Phobius"/>
    </source>
</evidence>
<dbReference type="InterPro" id="IPR039421">
    <property type="entry name" value="Type_1_exporter"/>
</dbReference>
<sequence length="597" mass="63527">MIRQLMMLTGAARIRGYLLTLGAFAIVQGLAFVLIVPVLRALFAGDPAAAWPWLGGLAVAVLGCGILQYRQAVLGFSVGLDLSRSLYHQLGDHLSALPLGWFQADRVGRIGRLVVQGVRAVMGVPAHLLQPVVTAYLTPATVVVASLFLDWRLGLALAVGGLVLAGTHRYTAGLMGRMDHSVDAASAEAGSRVVEFAQAQAVLRGFGRTGPAYTELESALVQQYRAGRRSVTSAIPGLGLNALAVQVLYTALIALGTYLTLGGSLDPAGLIVLLALATRFTEPLLLAAELGGALRMGRNNLARFAEILATPTLPEPAEPVRQPPSDAPAIQLDHVDFGYDDTLVLHDVSLTVPPRTMTALVGPSGSGKTTVTRLIARFFDVQSGAVRVDGHDVRELGTEDLMSRLSLVFQDVYLFDDTIEENIRLGRPGATDEEVRRAATLARVDTIVDRLPDGWATRVGESGAALSGGERQRVSIARAILKDAPIVLLDEATAALDSDNEAAVIEALHALTEDRTLLVIAHRLATVRAADQIVVLDGGRVAETGDHDRLLAAGGRYAAFWRERTRAAGWRLISREDGRHDHAASEPSSGTTSQLQP</sequence>
<dbReference type="InterPro" id="IPR036640">
    <property type="entry name" value="ABC1_TM_sf"/>
</dbReference>
<dbReference type="PROSITE" id="PS00211">
    <property type="entry name" value="ABC_TRANSPORTER_1"/>
    <property type="match status" value="1"/>
</dbReference>
<feature type="region of interest" description="Disordered" evidence="11">
    <location>
        <begin position="578"/>
        <end position="597"/>
    </location>
</feature>
<dbReference type="InterPro" id="IPR017871">
    <property type="entry name" value="ABC_transporter-like_CS"/>
</dbReference>
<proteinExistence type="inferred from homology"/>
<evidence type="ECO:0000256" key="1">
    <source>
        <dbReference type="ARBA" id="ARBA00004429"/>
    </source>
</evidence>
<dbReference type="Gene3D" id="1.20.1560.10">
    <property type="entry name" value="ABC transporter type 1, transmembrane domain"/>
    <property type="match status" value="1"/>
</dbReference>
<comment type="subcellular location">
    <subcellularLocation>
        <location evidence="1">Cell inner membrane</location>
        <topology evidence="1">Multi-pass membrane protein</topology>
    </subcellularLocation>
</comment>
<dbReference type="EMBL" id="BLAF01000021">
    <property type="protein sequence ID" value="GES21162.1"/>
    <property type="molecule type" value="Genomic_DNA"/>
</dbReference>
<comment type="similarity">
    <text evidence="10">Belongs to the ABC transporter superfamily. Siderophore-Fe(3+) uptake transporter (SIUT) (TC 3.A.1.21) family.</text>
</comment>
<reference evidence="15 16" key="1">
    <citation type="submission" date="2019-10" db="EMBL/GenBank/DDBJ databases">
        <title>Whole genome shotgun sequence of Acrocarpospora pleiomorpha NBRC 16267.</title>
        <authorList>
            <person name="Ichikawa N."/>
            <person name="Kimura A."/>
            <person name="Kitahashi Y."/>
            <person name="Komaki H."/>
            <person name="Oguchi A."/>
        </authorList>
    </citation>
    <scope>NUCLEOTIDE SEQUENCE [LARGE SCALE GENOMIC DNA]</scope>
    <source>
        <strain evidence="15 16">NBRC 16267</strain>
    </source>
</reference>
<evidence type="ECO:0000256" key="11">
    <source>
        <dbReference type="SAM" id="MobiDB-lite"/>
    </source>
</evidence>
<evidence type="ECO:0000259" key="14">
    <source>
        <dbReference type="PROSITE" id="PS50929"/>
    </source>
</evidence>
<dbReference type="GO" id="GO:0034040">
    <property type="term" value="F:ATPase-coupled lipid transmembrane transporter activity"/>
    <property type="evidence" value="ECO:0007669"/>
    <property type="project" value="TreeGrafter"/>
</dbReference>
<comment type="caution">
    <text evidence="15">The sequence shown here is derived from an EMBL/GenBank/DDBJ whole genome shotgun (WGS) entry which is preliminary data.</text>
</comment>
<evidence type="ECO:0000259" key="13">
    <source>
        <dbReference type="PROSITE" id="PS50893"/>
    </source>
</evidence>
<dbReference type="InterPro" id="IPR011527">
    <property type="entry name" value="ABC1_TM_dom"/>
</dbReference>
<evidence type="ECO:0000256" key="9">
    <source>
        <dbReference type="ARBA" id="ARBA00023136"/>
    </source>
</evidence>
<feature type="compositionally biased region" description="Polar residues" evidence="11">
    <location>
        <begin position="586"/>
        <end position="597"/>
    </location>
</feature>
<keyword evidence="5 12" id="KW-0812">Transmembrane</keyword>
<dbReference type="Gene3D" id="3.40.50.300">
    <property type="entry name" value="P-loop containing nucleotide triphosphate hydrolases"/>
    <property type="match status" value="1"/>
</dbReference>
<keyword evidence="2" id="KW-0813">Transport</keyword>
<accession>A0A5M3XJZ5</accession>
<evidence type="ECO:0000256" key="8">
    <source>
        <dbReference type="ARBA" id="ARBA00022989"/>
    </source>
</evidence>
<feature type="domain" description="ABC transporter" evidence="13">
    <location>
        <begin position="330"/>
        <end position="563"/>
    </location>
</feature>
<evidence type="ECO:0000256" key="7">
    <source>
        <dbReference type="ARBA" id="ARBA00022840"/>
    </source>
</evidence>
<evidence type="ECO:0000313" key="15">
    <source>
        <dbReference type="EMBL" id="GES21162.1"/>
    </source>
</evidence>
<evidence type="ECO:0000256" key="4">
    <source>
        <dbReference type="ARBA" id="ARBA00022519"/>
    </source>
</evidence>
<gene>
    <name evidence="15" type="ORF">Aple_040580</name>
</gene>
<feature type="transmembrane region" description="Helical" evidence="12">
    <location>
        <begin position="21"/>
        <end position="43"/>
    </location>
</feature>
<dbReference type="InterPro" id="IPR003439">
    <property type="entry name" value="ABC_transporter-like_ATP-bd"/>
</dbReference>
<dbReference type="InterPro" id="IPR027417">
    <property type="entry name" value="P-loop_NTPase"/>
</dbReference>
<dbReference type="SMART" id="SM00382">
    <property type="entry name" value="AAA"/>
    <property type="match status" value="1"/>
</dbReference>
<organism evidence="15 16">
    <name type="scientific">Acrocarpospora pleiomorpha</name>
    <dbReference type="NCBI Taxonomy" id="90975"/>
    <lineage>
        <taxon>Bacteria</taxon>
        <taxon>Bacillati</taxon>
        <taxon>Actinomycetota</taxon>
        <taxon>Actinomycetes</taxon>
        <taxon>Streptosporangiales</taxon>
        <taxon>Streptosporangiaceae</taxon>
        <taxon>Acrocarpospora</taxon>
    </lineage>
</organism>
<dbReference type="GO" id="GO:0016887">
    <property type="term" value="F:ATP hydrolysis activity"/>
    <property type="evidence" value="ECO:0007669"/>
    <property type="project" value="InterPro"/>
</dbReference>
<feature type="transmembrane region" description="Helical" evidence="12">
    <location>
        <begin position="238"/>
        <end position="261"/>
    </location>
</feature>
<keyword evidence="3" id="KW-1003">Cell membrane</keyword>
<evidence type="ECO:0000256" key="3">
    <source>
        <dbReference type="ARBA" id="ARBA00022475"/>
    </source>
</evidence>
<dbReference type="OrthoDB" id="9806127at2"/>
<keyword evidence="7" id="KW-0067">ATP-binding</keyword>
<keyword evidence="9 12" id="KW-0472">Membrane</keyword>
<protein>
    <submittedName>
        <fullName evidence="15">ABC transporter</fullName>
    </submittedName>
</protein>
<evidence type="ECO:0000256" key="2">
    <source>
        <dbReference type="ARBA" id="ARBA00022448"/>
    </source>
</evidence>
<dbReference type="SUPFAM" id="SSF90123">
    <property type="entry name" value="ABC transporter transmembrane region"/>
    <property type="match status" value="1"/>
</dbReference>